<organism evidence="3 4">
    <name type="scientific">Aurantiacibacter rhizosphaerae</name>
    <dbReference type="NCBI Taxonomy" id="2691582"/>
    <lineage>
        <taxon>Bacteria</taxon>
        <taxon>Pseudomonadati</taxon>
        <taxon>Pseudomonadota</taxon>
        <taxon>Alphaproteobacteria</taxon>
        <taxon>Sphingomonadales</taxon>
        <taxon>Erythrobacteraceae</taxon>
        <taxon>Aurantiacibacter</taxon>
    </lineage>
</organism>
<dbReference type="RefSeq" id="WP_160485771.1">
    <property type="nucleotide sequence ID" value="NZ_WUBR01000002.1"/>
</dbReference>
<reference evidence="3 4" key="1">
    <citation type="submission" date="2019-12" db="EMBL/GenBank/DDBJ databases">
        <authorList>
            <person name="Lee S.D."/>
        </authorList>
    </citation>
    <scope>NUCLEOTIDE SEQUENCE [LARGE SCALE GENOMIC DNA]</scope>
    <source>
        <strain evidence="3 4">GH3-10</strain>
    </source>
</reference>
<name>A0A844XCB0_9SPHN</name>
<dbReference type="Gene3D" id="2.40.10.220">
    <property type="entry name" value="predicted glycosyltransferase like domains"/>
    <property type="match status" value="1"/>
</dbReference>
<dbReference type="SUPFAM" id="SSF141371">
    <property type="entry name" value="PilZ domain-like"/>
    <property type="match status" value="1"/>
</dbReference>
<feature type="domain" description="PilZ" evidence="2">
    <location>
        <begin position="14"/>
        <end position="99"/>
    </location>
</feature>
<feature type="region of interest" description="Disordered" evidence="1">
    <location>
        <begin position="98"/>
        <end position="133"/>
    </location>
</feature>
<evidence type="ECO:0000313" key="3">
    <source>
        <dbReference type="EMBL" id="MWV28141.1"/>
    </source>
</evidence>
<dbReference type="Pfam" id="PF07238">
    <property type="entry name" value="PilZ"/>
    <property type="match status" value="1"/>
</dbReference>
<proteinExistence type="predicted"/>
<dbReference type="AlphaFoldDB" id="A0A844XCB0"/>
<evidence type="ECO:0000256" key="1">
    <source>
        <dbReference type="SAM" id="MobiDB-lite"/>
    </source>
</evidence>
<dbReference type="GO" id="GO:0035438">
    <property type="term" value="F:cyclic-di-GMP binding"/>
    <property type="evidence" value="ECO:0007669"/>
    <property type="project" value="InterPro"/>
</dbReference>
<feature type="compositionally biased region" description="Pro residues" evidence="1">
    <location>
        <begin position="124"/>
        <end position="133"/>
    </location>
</feature>
<dbReference type="EMBL" id="WUBR01000002">
    <property type="protein sequence ID" value="MWV28141.1"/>
    <property type="molecule type" value="Genomic_DNA"/>
</dbReference>
<evidence type="ECO:0000313" key="4">
    <source>
        <dbReference type="Proteomes" id="UP000461409"/>
    </source>
</evidence>
<keyword evidence="4" id="KW-1185">Reference proteome</keyword>
<gene>
    <name evidence="3" type="ORF">GRF63_09500</name>
</gene>
<dbReference type="Proteomes" id="UP000461409">
    <property type="component" value="Unassembled WGS sequence"/>
</dbReference>
<accession>A0A844XCB0</accession>
<reference evidence="3 4" key="2">
    <citation type="submission" date="2020-02" db="EMBL/GenBank/DDBJ databases">
        <title>Erythrobacter dongmakensis sp. nov., isolated from a tidal mudflat.</title>
        <authorList>
            <person name="Kim I.S."/>
        </authorList>
    </citation>
    <scope>NUCLEOTIDE SEQUENCE [LARGE SCALE GENOMIC DNA]</scope>
    <source>
        <strain evidence="3 4">GH3-10</strain>
    </source>
</reference>
<evidence type="ECO:0000259" key="2">
    <source>
        <dbReference type="Pfam" id="PF07238"/>
    </source>
</evidence>
<sequence length="133" mass="14382">MKLFARTKAAPAADRRAAPRIRVNHPATMVMPSGNRTGRIFDISINGARFVTDDPPATGVGVILDWTMHEAYCQVTWTKPGMCGVQFDRSLPARVVEELSQAAPSGPRPVKSAVTPLPDKAPRHPAPPTRFVG</sequence>
<comment type="caution">
    <text evidence="3">The sequence shown here is derived from an EMBL/GenBank/DDBJ whole genome shotgun (WGS) entry which is preliminary data.</text>
</comment>
<dbReference type="InterPro" id="IPR009875">
    <property type="entry name" value="PilZ_domain"/>
</dbReference>
<protein>
    <recommendedName>
        <fullName evidence="2">PilZ domain-containing protein</fullName>
    </recommendedName>
</protein>